<proteinExistence type="predicted"/>
<dbReference type="InterPro" id="IPR053168">
    <property type="entry name" value="Glutamic_endopeptidase"/>
</dbReference>
<dbReference type="InterPro" id="IPR004314">
    <property type="entry name" value="Neprosin"/>
</dbReference>
<organism evidence="2">
    <name type="scientific">Brassica cretica</name>
    <name type="common">Mustard</name>
    <dbReference type="NCBI Taxonomy" id="69181"/>
    <lineage>
        <taxon>Eukaryota</taxon>
        <taxon>Viridiplantae</taxon>
        <taxon>Streptophyta</taxon>
        <taxon>Embryophyta</taxon>
        <taxon>Tracheophyta</taxon>
        <taxon>Spermatophyta</taxon>
        <taxon>Magnoliopsida</taxon>
        <taxon>eudicotyledons</taxon>
        <taxon>Gunneridae</taxon>
        <taxon>Pentapetalae</taxon>
        <taxon>rosids</taxon>
        <taxon>malvids</taxon>
        <taxon>Brassicales</taxon>
        <taxon>Brassicaceae</taxon>
        <taxon>Brassiceae</taxon>
        <taxon>Brassica</taxon>
    </lineage>
</organism>
<dbReference type="PANTHER" id="PTHR31589:SF217">
    <property type="entry name" value="CARBOXYL-TERMINAL PEPTIDASE"/>
    <property type="match status" value="1"/>
</dbReference>
<evidence type="ECO:0000313" key="2">
    <source>
        <dbReference type="EMBL" id="KAF2615959.1"/>
    </source>
</evidence>
<name>A0A8S9ME97_BRACR</name>
<gene>
    <name evidence="2" type="ORF">F2Q70_00008816</name>
</gene>
<dbReference type="AlphaFoldDB" id="A0A8S9ME97"/>
<dbReference type="EMBL" id="QGKY02000089">
    <property type="protein sequence ID" value="KAF2615959.1"/>
    <property type="molecule type" value="Genomic_DNA"/>
</dbReference>
<dbReference type="PANTHER" id="PTHR31589">
    <property type="entry name" value="PROTEIN, PUTATIVE (DUF239)-RELATED-RELATED"/>
    <property type="match status" value="1"/>
</dbReference>
<evidence type="ECO:0000259" key="1">
    <source>
        <dbReference type="PROSITE" id="PS52045"/>
    </source>
</evidence>
<sequence length="175" mass="19399">SDAYQGTGCYNHLCSGFVQINREIAMGGSISPLSSFGDSQYDITILIWKDPKEGHWWLQFGEKYIIGYWPASLFSYLSESASMIEWGGEVVNSQSEEGQHTTTQMGSGRFAEEGWGKASYFKNIQVVDGSNELRSPENLQVFTDQENCYNVKSGSGGSWGSHFYYGGPGRNPNCP</sequence>
<reference evidence="2" key="1">
    <citation type="submission" date="2019-12" db="EMBL/GenBank/DDBJ databases">
        <title>Genome sequencing and annotation of Brassica cretica.</title>
        <authorList>
            <person name="Studholme D.J."/>
            <person name="Sarris P.F."/>
        </authorList>
    </citation>
    <scope>NUCLEOTIDE SEQUENCE</scope>
    <source>
        <strain evidence="2">PFS-102/07</strain>
        <tissue evidence="2">Leaf</tissue>
    </source>
</reference>
<dbReference type="PROSITE" id="PS52045">
    <property type="entry name" value="NEPROSIN_PEP_CD"/>
    <property type="match status" value="1"/>
</dbReference>
<feature type="non-terminal residue" evidence="2">
    <location>
        <position position="1"/>
    </location>
</feature>
<feature type="domain" description="Neprosin PEP catalytic" evidence="1">
    <location>
        <begin position="1"/>
        <end position="175"/>
    </location>
</feature>
<accession>A0A8S9ME97</accession>
<protein>
    <recommendedName>
        <fullName evidence="1">Neprosin PEP catalytic domain-containing protein</fullName>
    </recommendedName>
</protein>
<dbReference type="Pfam" id="PF03080">
    <property type="entry name" value="Neprosin"/>
    <property type="match status" value="1"/>
</dbReference>
<comment type="caution">
    <text evidence="2">The sequence shown here is derived from an EMBL/GenBank/DDBJ whole genome shotgun (WGS) entry which is preliminary data.</text>
</comment>